<evidence type="ECO:0000313" key="5">
    <source>
        <dbReference type="EMBL" id="KAJ5454647.1"/>
    </source>
</evidence>
<dbReference type="Pfam" id="PF01494">
    <property type="entry name" value="FAD_binding_3"/>
    <property type="match status" value="1"/>
</dbReference>
<keyword evidence="3" id="KW-0560">Oxidoreductase</keyword>
<protein>
    <recommendedName>
        <fullName evidence="4">FAD-binding domain-containing protein</fullName>
    </recommendedName>
</protein>
<dbReference type="GeneID" id="81599228"/>
<dbReference type="Gene3D" id="3.50.50.60">
    <property type="entry name" value="FAD/NAD(P)-binding domain"/>
    <property type="match status" value="2"/>
</dbReference>
<keyword evidence="1" id="KW-0285">Flavoprotein</keyword>
<dbReference type="InterPro" id="IPR002938">
    <property type="entry name" value="FAD-bd"/>
</dbReference>
<keyword evidence="6" id="KW-1185">Reference proteome</keyword>
<dbReference type="InterPro" id="IPR050631">
    <property type="entry name" value="PheA/TfdB_FAD_monoxygenase"/>
</dbReference>
<dbReference type="PRINTS" id="PR00420">
    <property type="entry name" value="RNGMNOXGNASE"/>
</dbReference>
<dbReference type="EMBL" id="JAPVEA010000005">
    <property type="protein sequence ID" value="KAJ5454647.1"/>
    <property type="molecule type" value="Genomic_DNA"/>
</dbReference>
<evidence type="ECO:0000313" key="6">
    <source>
        <dbReference type="Proteomes" id="UP001213681"/>
    </source>
</evidence>
<accession>A0AAD6G4H2</accession>
<reference evidence="5" key="2">
    <citation type="journal article" date="2023" name="IMA Fungus">
        <title>Comparative genomic study of the Penicillium genus elucidates a diverse pangenome and 15 lateral gene transfer events.</title>
        <authorList>
            <person name="Petersen C."/>
            <person name="Sorensen T."/>
            <person name="Nielsen M.R."/>
            <person name="Sondergaard T.E."/>
            <person name="Sorensen J.L."/>
            <person name="Fitzpatrick D.A."/>
            <person name="Frisvad J.C."/>
            <person name="Nielsen K.L."/>
        </authorList>
    </citation>
    <scope>NUCLEOTIDE SEQUENCE</scope>
    <source>
        <strain evidence="5">IBT 16125</strain>
    </source>
</reference>
<dbReference type="AlphaFoldDB" id="A0AAD6G4H2"/>
<dbReference type="Proteomes" id="UP001213681">
    <property type="component" value="Unassembled WGS sequence"/>
</dbReference>
<evidence type="ECO:0000256" key="3">
    <source>
        <dbReference type="ARBA" id="ARBA00023002"/>
    </source>
</evidence>
<gene>
    <name evidence="5" type="ORF">N7458_005603</name>
</gene>
<reference evidence="5" key="1">
    <citation type="submission" date="2022-12" db="EMBL/GenBank/DDBJ databases">
        <authorList>
            <person name="Petersen C."/>
        </authorList>
    </citation>
    <scope>NUCLEOTIDE SEQUENCE</scope>
    <source>
        <strain evidence="5">IBT 16125</strain>
    </source>
</reference>
<dbReference type="InterPro" id="IPR036188">
    <property type="entry name" value="FAD/NAD-bd_sf"/>
</dbReference>
<sequence length="623" mass="70596">MEYETTDVVICGCGPTGAMLSAYLGKMNISNIVLEKGAEITTDPRGIALDEDGIRLLQGAGLYSSVYSEIGTCMHKFKFIGGKDPVLDKRAFIEMDYGTTEGGTGHVGFICHKQPALERCLRDAMASSKYCDLRSGCEVTSLSEDEQGTICQYRDVKGQEHQIRSRFFIGADGKTGFTRKQYLEPRGILMEQAHQSFYEETWVALNWKINLPNEKTHPDFPLWRLGYTPEQVYDLFFPLNFRFICNPNRPSVCGRFGLPSDRLWRFEFVVQNGEDGDEMAKPEMIKKVVFPYITHPGKRYGTFRSLRIAFKFFGRGHSGSLPEAATDGLMAELYFVVTQPTSSRRKSTVGGQGIASGFRDAVSLAWRLALLCRIQPKTPDFHKRVLKAWYEERKQQLEKSLASTIENGKFVTEGNPLKIFMRNVYLWFVQLVPSWRHELSLGRRKEGLVRYDHSPGMPFIPEHNGGLCLPQVYCRSAQSSNAEVCFTDDVIFRPGKAGLFQLLVYVRKFEEVASAREAMLDIDDLSHGEIRADEATFLVEDMAGAPYKIDHDVFRLAPGEEFAQSKLCANRPKPEFYDPFYLRKALKGRRFTIVRPDRFIFASCNSTEDLRTIARAAASHVEG</sequence>
<feature type="domain" description="FAD-binding" evidence="4">
    <location>
        <begin position="6"/>
        <end position="208"/>
    </location>
</feature>
<dbReference type="PANTHER" id="PTHR43476">
    <property type="entry name" value="3-(3-HYDROXY-PHENYL)PROPIONATE/3-HYDROXYCINNAMIC ACID HYDROXYLASE"/>
    <property type="match status" value="1"/>
</dbReference>
<dbReference type="SUPFAM" id="SSF51905">
    <property type="entry name" value="FAD/NAD(P)-binding domain"/>
    <property type="match status" value="1"/>
</dbReference>
<dbReference type="GO" id="GO:0019622">
    <property type="term" value="P:3-(3-hydroxy)phenylpropionate catabolic process"/>
    <property type="evidence" value="ECO:0007669"/>
    <property type="project" value="TreeGrafter"/>
</dbReference>
<organism evidence="5 6">
    <name type="scientific">Penicillium daleae</name>
    <dbReference type="NCBI Taxonomy" id="63821"/>
    <lineage>
        <taxon>Eukaryota</taxon>
        <taxon>Fungi</taxon>
        <taxon>Dikarya</taxon>
        <taxon>Ascomycota</taxon>
        <taxon>Pezizomycotina</taxon>
        <taxon>Eurotiomycetes</taxon>
        <taxon>Eurotiomycetidae</taxon>
        <taxon>Eurotiales</taxon>
        <taxon>Aspergillaceae</taxon>
        <taxon>Penicillium</taxon>
    </lineage>
</organism>
<dbReference type="GO" id="GO:0008688">
    <property type="term" value="F:3-(3-hydroxyphenyl)propionate hydroxylase activity"/>
    <property type="evidence" value="ECO:0007669"/>
    <property type="project" value="TreeGrafter"/>
</dbReference>
<evidence type="ECO:0000256" key="2">
    <source>
        <dbReference type="ARBA" id="ARBA00022827"/>
    </source>
</evidence>
<dbReference type="RefSeq" id="XP_056767603.1">
    <property type="nucleotide sequence ID" value="XM_056908985.1"/>
</dbReference>
<proteinExistence type="predicted"/>
<dbReference type="GO" id="GO:0071949">
    <property type="term" value="F:FAD binding"/>
    <property type="evidence" value="ECO:0007669"/>
    <property type="project" value="InterPro"/>
</dbReference>
<evidence type="ECO:0000259" key="4">
    <source>
        <dbReference type="Pfam" id="PF01494"/>
    </source>
</evidence>
<evidence type="ECO:0000256" key="1">
    <source>
        <dbReference type="ARBA" id="ARBA00022630"/>
    </source>
</evidence>
<dbReference type="PANTHER" id="PTHR43476:SF3">
    <property type="entry name" value="FAD-BINDING MONOOXYGENASE"/>
    <property type="match status" value="1"/>
</dbReference>
<keyword evidence="2" id="KW-0274">FAD</keyword>
<comment type="caution">
    <text evidence="5">The sequence shown here is derived from an EMBL/GenBank/DDBJ whole genome shotgun (WGS) entry which is preliminary data.</text>
</comment>
<name>A0AAD6G4H2_9EURO</name>